<proteinExistence type="predicted"/>
<accession>A0ABU1TF03</accession>
<evidence type="ECO:0000313" key="3">
    <source>
        <dbReference type="Proteomes" id="UP001247620"/>
    </source>
</evidence>
<keyword evidence="1" id="KW-0812">Transmembrane</keyword>
<comment type="caution">
    <text evidence="2">The sequence shown here is derived from an EMBL/GenBank/DDBJ whole genome shotgun (WGS) entry which is preliminary data.</text>
</comment>
<dbReference type="Proteomes" id="UP001247620">
    <property type="component" value="Unassembled WGS sequence"/>
</dbReference>
<feature type="transmembrane region" description="Helical" evidence="1">
    <location>
        <begin position="7"/>
        <end position="26"/>
    </location>
</feature>
<evidence type="ECO:0000256" key="1">
    <source>
        <dbReference type="SAM" id="Phobius"/>
    </source>
</evidence>
<reference evidence="2 3" key="1">
    <citation type="submission" date="2023-07" db="EMBL/GenBank/DDBJ databases">
        <title>Sorghum-associated microbial communities from plants grown in Nebraska, USA.</title>
        <authorList>
            <person name="Schachtman D."/>
        </authorList>
    </citation>
    <scope>NUCLEOTIDE SEQUENCE [LARGE SCALE GENOMIC DNA]</scope>
    <source>
        <strain evidence="2 3">3262</strain>
    </source>
</reference>
<keyword evidence="1" id="KW-1133">Transmembrane helix</keyword>
<sequence length="32" mass="3559">MNDQHQIIKIIVLILIHLLSGATGIFPNFDAL</sequence>
<name>A0ABU1TF03_9SPHI</name>
<organism evidence="2 3">
    <name type="scientific">Mucilaginibacter pocheonensis</name>
    <dbReference type="NCBI Taxonomy" id="398050"/>
    <lineage>
        <taxon>Bacteria</taxon>
        <taxon>Pseudomonadati</taxon>
        <taxon>Bacteroidota</taxon>
        <taxon>Sphingobacteriia</taxon>
        <taxon>Sphingobacteriales</taxon>
        <taxon>Sphingobacteriaceae</taxon>
        <taxon>Mucilaginibacter</taxon>
    </lineage>
</organism>
<dbReference type="EMBL" id="JAVDUU010000003">
    <property type="protein sequence ID" value="MDR6943441.1"/>
    <property type="molecule type" value="Genomic_DNA"/>
</dbReference>
<evidence type="ECO:0000313" key="2">
    <source>
        <dbReference type="EMBL" id="MDR6943441.1"/>
    </source>
</evidence>
<keyword evidence="3" id="KW-1185">Reference proteome</keyword>
<keyword evidence="1" id="KW-0472">Membrane</keyword>
<gene>
    <name evidence="2" type="ORF">J2W55_003294</name>
</gene>
<protein>
    <submittedName>
        <fullName evidence="2">Uncharacterized protein</fullName>
    </submittedName>
</protein>